<protein>
    <recommendedName>
        <fullName evidence="3">ABM domain-containing protein</fullName>
    </recommendedName>
</protein>
<evidence type="ECO:0008006" key="3">
    <source>
        <dbReference type="Google" id="ProtNLM"/>
    </source>
</evidence>
<name>A0A3N4K078_9PEZI</name>
<evidence type="ECO:0000313" key="1">
    <source>
        <dbReference type="EMBL" id="RPB04050.1"/>
    </source>
</evidence>
<keyword evidence="2" id="KW-1185">Reference proteome</keyword>
<dbReference type="Gene3D" id="3.30.70.100">
    <property type="match status" value="1"/>
</dbReference>
<reference evidence="1 2" key="1">
    <citation type="journal article" date="2018" name="Nat. Ecol. Evol.">
        <title>Pezizomycetes genomes reveal the molecular basis of ectomycorrhizal truffle lifestyle.</title>
        <authorList>
            <person name="Murat C."/>
            <person name="Payen T."/>
            <person name="Noel B."/>
            <person name="Kuo A."/>
            <person name="Morin E."/>
            <person name="Chen J."/>
            <person name="Kohler A."/>
            <person name="Krizsan K."/>
            <person name="Balestrini R."/>
            <person name="Da Silva C."/>
            <person name="Montanini B."/>
            <person name="Hainaut M."/>
            <person name="Levati E."/>
            <person name="Barry K.W."/>
            <person name="Belfiori B."/>
            <person name="Cichocki N."/>
            <person name="Clum A."/>
            <person name="Dockter R.B."/>
            <person name="Fauchery L."/>
            <person name="Guy J."/>
            <person name="Iotti M."/>
            <person name="Le Tacon F."/>
            <person name="Lindquist E.A."/>
            <person name="Lipzen A."/>
            <person name="Malagnac F."/>
            <person name="Mello A."/>
            <person name="Molinier V."/>
            <person name="Miyauchi S."/>
            <person name="Poulain J."/>
            <person name="Riccioni C."/>
            <person name="Rubini A."/>
            <person name="Sitrit Y."/>
            <person name="Splivallo R."/>
            <person name="Traeger S."/>
            <person name="Wang M."/>
            <person name="Zifcakova L."/>
            <person name="Wipf D."/>
            <person name="Zambonelli A."/>
            <person name="Paolocci F."/>
            <person name="Nowrousian M."/>
            <person name="Ottonello S."/>
            <person name="Baldrian P."/>
            <person name="Spatafora J.W."/>
            <person name="Henrissat B."/>
            <person name="Nagy L.G."/>
            <person name="Aury J.M."/>
            <person name="Wincker P."/>
            <person name="Grigoriev I.V."/>
            <person name="Bonfante P."/>
            <person name="Martin F.M."/>
        </authorList>
    </citation>
    <scope>NUCLEOTIDE SEQUENCE [LARGE SCALE GENOMIC DNA]</scope>
    <source>
        <strain evidence="1 2">120613-1</strain>
    </source>
</reference>
<dbReference type="EMBL" id="ML120360">
    <property type="protein sequence ID" value="RPB04050.1"/>
    <property type="molecule type" value="Genomic_DNA"/>
</dbReference>
<dbReference type="Proteomes" id="UP000276215">
    <property type="component" value="Unassembled WGS sequence"/>
</dbReference>
<proteinExistence type="predicted"/>
<dbReference type="STRING" id="1336337.A0A3N4K078"/>
<organism evidence="1 2">
    <name type="scientific">Choiromyces venosus 120613-1</name>
    <dbReference type="NCBI Taxonomy" id="1336337"/>
    <lineage>
        <taxon>Eukaryota</taxon>
        <taxon>Fungi</taxon>
        <taxon>Dikarya</taxon>
        <taxon>Ascomycota</taxon>
        <taxon>Pezizomycotina</taxon>
        <taxon>Pezizomycetes</taxon>
        <taxon>Pezizales</taxon>
        <taxon>Tuberaceae</taxon>
        <taxon>Choiromyces</taxon>
    </lineage>
</organism>
<evidence type="ECO:0000313" key="2">
    <source>
        <dbReference type="Proteomes" id="UP000276215"/>
    </source>
</evidence>
<accession>A0A3N4K078</accession>
<dbReference type="AlphaFoldDB" id="A0A3N4K078"/>
<sequence>MTEIAQLITFRTLGTSETAPVPDPKDLTSAGGFLGGNSGFHVKQDESIDTSNAYWVLTWKTKDNQTAFTQTSSFKNLTISCTCFPPSTTSSPPAPNPYSQTFSSPVVEWARMELCEGTDKQAYLEQFANFEAVLVKAKGKYVAHSVEFDDDRSRVLVICIGWESVEAHNSWIACDGGQEAVDKWIIPGNLRFPYRKKSNNWTWR</sequence>
<dbReference type="OrthoDB" id="3830579at2759"/>
<gene>
    <name evidence="1" type="ORF">L873DRAFT_1786644</name>
</gene>